<organism evidence="2 3">
    <name type="scientific">Methanococcoides methylutens MM1</name>
    <dbReference type="NCBI Taxonomy" id="1434104"/>
    <lineage>
        <taxon>Archaea</taxon>
        <taxon>Methanobacteriati</taxon>
        <taxon>Methanobacteriota</taxon>
        <taxon>Stenosarchaea group</taxon>
        <taxon>Methanomicrobia</taxon>
        <taxon>Methanosarcinales</taxon>
        <taxon>Methanosarcinaceae</taxon>
        <taxon>Methanococcoides</taxon>
    </lineage>
</organism>
<protein>
    <submittedName>
        <fullName evidence="2">Thymidylate kinase</fullName>
        <ecNumber evidence="2">2.7.4.9</ecNumber>
    </submittedName>
</protein>
<feature type="domain" description="Spermatogenesis-associated protein 20-like TRX" evidence="1">
    <location>
        <begin position="11"/>
        <end position="171"/>
    </location>
</feature>
<dbReference type="InterPro" id="IPR024705">
    <property type="entry name" value="Ssp411"/>
</dbReference>
<dbReference type="InterPro" id="IPR004879">
    <property type="entry name" value="Ssp411-like_TRX"/>
</dbReference>
<dbReference type="GeneID" id="24893650"/>
<reference evidence="2 3" key="1">
    <citation type="submission" date="2014-07" db="EMBL/GenBank/DDBJ databases">
        <title>Methanogenic archaea and the global carbon cycle.</title>
        <authorList>
            <person name="Henriksen J.R."/>
            <person name="Luke J."/>
            <person name="Reinhart S."/>
            <person name="Benedict M.N."/>
            <person name="Youngblut N.D."/>
            <person name="Metcalf M.E."/>
            <person name="Whitaker R.J."/>
            <person name="Metcalf W.W."/>
        </authorList>
    </citation>
    <scope>NUCLEOTIDE SEQUENCE [LARGE SCALE GENOMIC DNA]</scope>
    <source>
        <strain evidence="2 3">MM1</strain>
    </source>
</reference>
<dbReference type="PANTHER" id="PTHR42899">
    <property type="entry name" value="SPERMATOGENESIS-ASSOCIATED PROTEIN 20"/>
    <property type="match status" value="1"/>
</dbReference>
<dbReference type="InterPro" id="IPR012341">
    <property type="entry name" value="6hp_glycosidase-like_sf"/>
</dbReference>
<evidence type="ECO:0000259" key="1">
    <source>
        <dbReference type="Pfam" id="PF03190"/>
    </source>
</evidence>
<dbReference type="EMBL" id="CP009518">
    <property type="protein sequence ID" value="AKB85166.1"/>
    <property type="molecule type" value="Genomic_DNA"/>
</dbReference>
<dbReference type="CDD" id="cd02955">
    <property type="entry name" value="SSP411"/>
    <property type="match status" value="1"/>
</dbReference>
<gene>
    <name evidence="2" type="ORF">MCMEM_1113</name>
</gene>
<name>A0A0E3SQW5_METMT</name>
<keyword evidence="2" id="KW-0808">Transferase</keyword>
<accession>A0A0E3SQW5</accession>
<keyword evidence="2" id="KW-0418">Kinase</keyword>
<dbReference type="PIRSF" id="PIRSF006402">
    <property type="entry name" value="UCP006402_thioredoxin"/>
    <property type="match status" value="1"/>
</dbReference>
<dbReference type="KEGG" id="mmet:MCMEM_1113"/>
<keyword evidence="3" id="KW-1185">Reference proteome</keyword>
<proteinExistence type="predicted"/>
<dbReference type="Gene3D" id="3.40.30.10">
    <property type="entry name" value="Glutaredoxin"/>
    <property type="match status" value="1"/>
</dbReference>
<dbReference type="Proteomes" id="UP000033048">
    <property type="component" value="Chromosome"/>
</dbReference>
<dbReference type="GO" id="GO:0004798">
    <property type="term" value="F:dTMP kinase activity"/>
    <property type="evidence" value="ECO:0007669"/>
    <property type="project" value="UniProtKB-EC"/>
</dbReference>
<dbReference type="STRING" id="1434104.MCMEM_1113"/>
<dbReference type="GO" id="GO:0005975">
    <property type="term" value="P:carbohydrate metabolic process"/>
    <property type="evidence" value="ECO:0007669"/>
    <property type="project" value="InterPro"/>
</dbReference>
<dbReference type="SUPFAM" id="SSF52833">
    <property type="entry name" value="Thioredoxin-like"/>
    <property type="match status" value="1"/>
</dbReference>
<dbReference type="OrthoDB" id="28016at2157"/>
<dbReference type="Gene3D" id="1.50.10.10">
    <property type="match status" value="2"/>
</dbReference>
<dbReference type="InterPro" id="IPR008928">
    <property type="entry name" value="6-hairpin_glycosidase_sf"/>
</dbReference>
<dbReference type="Pfam" id="PF03190">
    <property type="entry name" value="Thioredox_DsbH"/>
    <property type="match status" value="1"/>
</dbReference>
<dbReference type="PANTHER" id="PTHR42899:SF1">
    <property type="entry name" value="SPERMATOGENESIS-ASSOCIATED PROTEIN 20"/>
    <property type="match status" value="1"/>
</dbReference>
<dbReference type="RefSeq" id="WP_048205297.1">
    <property type="nucleotide sequence ID" value="NZ_CP009518.1"/>
</dbReference>
<dbReference type="AlphaFoldDB" id="A0A0E3SQW5"/>
<dbReference type="SUPFAM" id="SSF48208">
    <property type="entry name" value="Six-hairpin glycosidases"/>
    <property type="match status" value="1"/>
</dbReference>
<dbReference type="InterPro" id="IPR036249">
    <property type="entry name" value="Thioredoxin-like_sf"/>
</dbReference>
<dbReference type="HOGENOM" id="CLU_014051_4_1_2"/>
<dbReference type="PATRIC" id="fig|1434104.5.peg.1217"/>
<evidence type="ECO:0000313" key="3">
    <source>
        <dbReference type="Proteomes" id="UP000033048"/>
    </source>
</evidence>
<dbReference type="EC" id="2.7.4.9" evidence="2"/>
<evidence type="ECO:0000313" key="2">
    <source>
        <dbReference type="EMBL" id="AKB85166.1"/>
    </source>
</evidence>
<sequence>MLSQNEDARKPNRLIHEKSPYLLQHAYNPVDWYPWGDEAFRKAKEENRPIFLSIGYSTCHWCHVMEEESFENQEVADLLNNNFIPIKVDREERPDIDAVYMEVCQAMNGRGGWPLTIIMTPEKVPFVAATYIPRESIPGRIGLIDLLSQINGVWTDQPEKVEEQTSMVLSHFSAQTTRKPPEKGKINENTLYLAFKHLEDTFDEENGGFGNAPKFPSPHNLLYLLRYWHRSDDEKALDIVERTLKAMRAGGIYDHIGFGFHRYSTDSSWLVPHFEKMLYDQGMLAIAYSETFQVTHKPEYAQTVREIFEYVERDMTSPEGGFYCAEDADSEGVEGKFYVWDIDEIREVLGDPDADIFIDHFNIQESGNFLDESTHQQTGKNILHLKNSVTSVEKIADKYNITTEELESSIEKSRAKLFEVREKRIHPSKDDKILTDWNGLMIAALAIASRALGEKRYEEMARRCADFILTSTYMRTGLLSHLCTENAESVSDSPVFLDDHAFLIWGLIELYESTFETSYLNTALKLNEYLLENYEDVENGGLYQTSADSENLLFRKKEVYDGAMPSGNSVALSNLIRLGRMTGNPELEKKAHEMMESFSGTVSTIPIGYTHFLSGVNFILGSSSEVVIMGESDSDDSRMMLSAIDHEYLPNNVVIFRPNVTNGEAITRIAKYTENYSMKDNKATAYVCKGMQCNKPVNDPEEMIRLLKSNE</sequence>